<dbReference type="Gene3D" id="1.10.1740.10">
    <property type="match status" value="1"/>
</dbReference>
<protein>
    <recommendedName>
        <fullName evidence="8">Sigma-70 family RNA polymerase sigma factor</fullName>
    </recommendedName>
</protein>
<comment type="similarity">
    <text evidence="1">Belongs to the sigma-70 factor family. ECF subfamily.</text>
</comment>
<dbReference type="InterPro" id="IPR036388">
    <property type="entry name" value="WH-like_DNA-bd_sf"/>
</dbReference>
<evidence type="ECO:0000259" key="5">
    <source>
        <dbReference type="Pfam" id="PF04542"/>
    </source>
</evidence>
<evidence type="ECO:0000256" key="2">
    <source>
        <dbReference type="ARBA" id="ARBA00023015"/>
    </source>
</evidence>
<dbReference type="GO" id="GO:0016987">
    <property type="term" value="F:sigma factor activity"/>
    <property type="evidence" value="ECO:0007669"/>
    <property type="project" value="UniProtKB-KW"/>
</dbReference>
<reference evidence="7" key="1">
    <citation type="submission" date="2022-12" db="EMBL/GenBank/DDBJ databases">
        <title>Paraconexibacter alkalitolerans sp. nov. and Baekduia alba sp. nov., isolated from soil and emended description of the genera Paraconexibacter (Chun et al., 2020) and Baekduia (An et al., 2020).</title>
        <authorList>
            <person name="Vieira S."/>
            <person name="Huber K.J."/>
            <person name="Geppert A."/>
            <person name="Wolf J."/>
            <person name="Neumann-Schaal M."/>
            <person name="Muesken M."/>
            <person name="Overmann J."/>
        </authorList>
    </citation>
    <scope>NUCLEOTIDE SEQUENCE</scope>
    <source>
        <strain evidence="7">AEG42_29</strain>
    </source>
</reference>
<dbReference type="SUPFAM" id="SSF88946">
    <property type="entry name" value="Sigma2 domain of RNA polymerase sigma factors"/>
    <property type="match status" value="1"/>
</dbReference>
<evidence type="ECO:0008006" key="8">
    <source>
        <dbReference type="Google" id="ProtNLM"/>
    </source>
</evidence>
<dbReference type="InterPro" id="IPR013324">
    <property type="entry name" value="RNA_pol_sigma_r3/r4-like"/>
</dbReference>
<dbReference type="EMBL" id="CP114014">
    <property type="protein sequence ID" value="XAY06135.1"/>
    <property type="molecule type" value="Genomic_DNA"/>
</dbReference>
<organism evidence="7">
    <name type="scientific">Paraconexibacter sp. AEG42_29</name>
    <dbReference type="NCBI Taxonomy" id="2997339"/>
    <lineage>
        <taxon>Bacteria</taxon>
        <taxon>Bacillati</taxon>
        <taxon>Actinomycetota</taxon>
        <taxon>Thermoleophilia</taxon>
        <taxon>Solirubrobacterales</taxon>
        <taxon>Paraconexibacteraceae</taxon>
        <taxon>Paraconexibacter</taxon>
    </lineage>
</organism>
<proteinExistence type="inferred from homology"/>
<evidence type="ECO:0000256" key="4">
    <source>
        <dbReference type="ARBA" id="ARBA00023163"/>
    </source>
</evidence>
<dbReference type="AlphaFoldDB" id="A0AAU7AWX4"/>
<dbReference type="InterPro" id="IPR013249">
    <property type="entry name" value="RNA_pol_sigma70_r4_t2"/>
</dbReference>
<keyword evidence="3" id="KW-0731">Sigma factor</keyword>
<dbReference type="SUPFAM" id="SSF88659">
    <property type="entry name" value="Sigma3 and sigma4 domains of RNA polymerase sigma factors"/>
    <property type="match status" value="1"/>
</dbReference>
<dbReference type="InterPro" id="IPR039425">
    <property type="entry name" value="RNA_pol_sigma-70-like"/>
</dbReference>
<dbReference type="GO" id="GO:0006352">
    <property type="term" value="P:DNA-templated transcription initiation"/>
    <property type="evidence" value="ECO:0007669"/>
    <property type="project" value="InterPro"/>
</dbReference>
<accession>A0AAU7AWX4</accession>
<dbReference type="KEGG" id="parq:DSM112329_02998"/>
<evidence type="ECO:0000313" key="7">
    <source>
        <dbReference type="EMBL" id="XAY06135.1"/>
    </source>
</evidence>
<evidence type="ECO:0000256" key="1">
    <source>
        <dbReference type="ARBA" id="ARBA00010641"/>
    </source>
</evidence>
<dbReference type="Pfam" id="PF04542">
    <property type="entry name" value="Sigma70_r2"/>
    <property type="match status" value="1"/>
</dbReference>
<name>A0AAU7AWX4_9ACTN</name>
<gene>
    <name evidence="7" type="ORF">DSM112329_02998</name>
</gene>
<feature type="domain" description="RNA polymerase sigma factor 70 region 4 type 2" evidence="6">
    <location>
        <begin position="117"/>
        <end position="168"/>
    </location>
</feature>
<dbReference type="Pfam" id="PF08281">
    <property type="entry name" value="Sigma70_r4_2"/>
    <property type="match status" value="1"/>
</dbReference>
<dbReference type="PANTHER" id="PTHR43133:SF25">
    <property type="entry name" value="RNA POLYMERASE SIGMA FACTOR RFAY-RELATED"/>
    <property type="match status" value="1"/>
</dbReference>
<dbReference type="InterPro" id="IPR014284">
    <property type="entry name" value="RNA_pol_sigma-70_dom"/>
</dbReference>
<keyword evidence="2" id="KW-0805">Transcription regulation</keyword>
<sequence length="189" mass="20311">MQRSRGQACNPGAVAGHLLFVASAEDLYQAHAVAVRAYALRRSSPADADDACAEVWAIVCRRPERVPEDAAPWLFGTARRVLANQRRGHRRLAALRERMARDVPADIDPPAIPGDHALAAALAALSPSDRELLMLIAWEELTPAQAAAALGLRTGTLAVRLHRARTRLSAELAGRPDSSHRTLTAAEAP</sequence>
<dbReference type="Gene3D" id="1.10.10.10">
    <property type="entry name" value="Winged helix-like DNA-binding domain superfamily/Winged helix DNA-binding domain"/>
    <property type="match status" value="1"/>
</dbReference>
<evidence type="ECO:0000256" key="3">
    <source>
        <dbReference type="ARBA" id="ARBA00023082"/>
    </source>
</evidence>
<dbReference type="InterPro" id="IPR007627">
    <property type="entry name" value="RNA_pol_sigma70_r2"/>
</dbReference>
<evidence type="ECO:0000259" key="6">
    <source>
        <dbReference type="Pfam" id="PF08281"/>
    </source>
</evidence>
<dbReference type="InterPro" id="IPR013325">
    <property type="entry name" value="RNA_pol_sigma_r2"/>
</dbReference>
<dbReference type="PANTHER" id="PTHR43133">
    <property type="entry name" value="RNA POLYMERASE ECF-TYPE SIGMA FACTO"/>
    <property type="match status" value="1"/>
</dbReference>
<dbReference type="NCBIfam" id="TIGR02937">
    <property type="entry name" value="sigma70-ECF"/>
    <property type="match status" value="1"/>
</dbReference>
<dbReference type="GO" id="GO:0003677">
    <property type="term" value="F:DNA binding"/>
    <property type="evidence" value="ECO:0007669"/>
    <property type="project" value="InterPro"/>
</dbReference>
<feature type="domain" description="RNA polymerase sigma-70 region 2" evidence="5">
    <location>
        <begin position="27"/>
        <end position="91"/>
    </location>
</feature>
<keyword evidence="4" id="KW-0804">Transcription</keyword>